<dbReference type="GeneID" id="28378569"/>
<dbReference type="KEGG" id="vg:28378569"/>
<name>A0A160DEE9_9CAUD</name>
<dbReference type="RefSeq" id="YP_009269223.1">
    <property type="nucleotide sequence ID" value="NC_030696.1"/>
</dbReference>
<gene>
    <name evidence="1" type="primary">110</name>
    <name evidence="1" type="ORF">PBI_SMOOTHIE_110</name>
</gene>
<keyword evidence="2" id="KW-1185">Reference proteome</keyword>
<dbReference type="EMBL" id="KU998244">
    <property type="protein sequence ID" value="ANA86266.1"/>
    <property type="molecule type" value="Genomic_DNA"/>
</dbReference>
<evidence type="ECO:0000313" key="1">
    <source>
        <dbReference type="EMBL" id="ANA86266.1"/>
    </source>
</evidence>
<dbReference type="Proteomes" id="UP000201458">
    <property type="component" value="Segment"/>
</dbReference>
<reference evidence="1 2" key="1">
    <citation type="submission" date="2016-03" db="EMBL/GenBank/DDBJ databases">
        <authorList>
            <person name="Montgomery M.T."/>
            <person name="Guerrero C.A."/>
            <person name="Mavrich T.N."/>
            <person name="Pope W.H."/>
            <person name="Garlena R.A."/>
            <person name="Russell D.A."/>
            <person name="Jacobs-Sera D."/>
            <person name="Hendrix R.W."/>
            <person name="Hatfull G.F."/>
        </authorList>
    </citation>
    <scope>NUCLEOTIDE SEQUENCE [LARGE SCALE GENOMIC DNA]</scope>
</reference>
<sequence>MPEPPEGMRWKIAKSFCGLDGYVHVKLQERWLGIWWTLDYGVACLDGTPEQNADNCQYAAEFTLKQFQRKMRMTNKLDVNGLEGAVRGRGIVGSSE</sequence>
<evidence type="ECO:0000313" key="2">
    <source>
        <dbReference type="Proteomes" id="UP000201458"/>
    </source>
</evidence>
<protein>
    <submittedName>
        <fullName evidence="1">Uncharacterized protein</fullName>
    </submittedName>
</protein>
<accession>A0A160DEE9</accession>
<proteinExistence type="predicted"/>
<organism evidence="1 2">
    <name type="scientific">Gordonia phage Smoothie</name>
    <dbReference type="NCBI Taxonomy" id="1838078"/>
    <lineage>
        <taxon>Viruses</taxon>
        <taxon>Duplodnaviria</taxon>
        <taxon>Heunggongvirae</taxon>
        <taxon>Uroviricota</taxon>
        <taxon>Caudoviricetes</taxon>
        <taxon>Smoothievirus</taxon>
        <taxon>Smoothievirus smoothie</taxon>
    </lineage>
</organism>